<dbReference type="InterPro" id="IPR017441">
    <property type="entry name" value="Protein_kinase_ATP_BS"/>
</dbReference>
<evidence type="ECO:0000256" key="1">
    <source>
        <dbReference type="ARBA" id="ARBA00022679"/>
    </source>
</evidence>
<dbReference type="Pfam" id="PF07603">
    <property type="entry name" value="Lcl_C"/>
    <property type="match status" value="1"/>
</dbReference>
<comment type="caution">
    <text evidence="7">The sequence shown here is derived from an EMBL/GenBank/DDBJ whole genome shotgun (WGS) entry which is preliminary data.</text>
</comment>
<dbReference type="SMART" id="SM00220">
    <property type="entry name" value="S_TKc"/>
    <property type="match status" value="1"/>
</dbReference>
<dbReference type="InterPro" id="IPR000719">
    <property type="entry name" value="Prot_kinase_dom"/>
</dbReference>
<proteinExistence type="predicted"/>
<evidence type="ECO:0000256" key="5">
    <source>
        <dbReference type="PROSITE-ProRule" id="PRU10141"/>
    </source>
</evidence>
<organism evidence="7">
    <name type="scientific">Desulfatirhabdium butyrativorans</name>
    <dbReference type="NCBI Taxonomy" id="340467"/>
    <lineage>
        <taxon>Bacteria</taxon>
        <taxon>Pseudomonadati</taxon>
        <taxon>Thermodesulfobacteriota</taxon>
        <taxon>Desulfobacteria</taxon>
        <taxon>Desulfobacterales</taxon>
        <taxon>Desulfatirhabdiaceae</taxon>
        <taxon>Desulfatirhabdium</taxon>
    </lineage>
</organism>
<dbReference type="GO" id="GO:0005524">
    <property type="term" value="F:ATP binding"/>
    <property type="evidence" value="ECO:0007669"/>
    <property type="project" value="UniProtKB-UniRule"/>
</dbReference>
<keyword evidence="3" id="KW-0418">Kinase</keyword>
<evidence type="ECO:0000256" key="4">
    <source>
        <dbReference type="ARBA" id="ARBA00022840"/>
    </source>
</evidence>
<accession>A0A7C4MLL8</accession>
<gene>
    <name evidence="7" type="ORF">ENS29_05685</name>
</gene>
<evidence type="ECO:0000256" key="2">
    <source>
        <dbReference type="ARBA" id="ARBA00022741"/>
    </source>
</evidence>
<dbReference type="InterPro" id="IPR011460">
    <property type="entry name" value="Lcl_C"/>
</dbReference>
<dbReference type="PROSITE" id="PS50011">
    <property type="entry name" value="PROTEIN_KINASE_DOM"/>
    <property type="match status" value="1"/>
</dbReference>
<evidence type="ECO:0000259" key="6">
    <source>
        <dbReference type="PROSITE" id="PS50011"/>
    </source>
</evidence>
<dbReference type="GO" id="GO:0004674">
    <property type="term" value="F:protein serine/threonine kinase activity"/>
    <property type="evidence" value="ECO:0007669"/>
    <property type="project" value="TreeGrafter"/>
</dbReference>
<evidence type="ECO:0000256" key="3">
    <source>
        <dbReference type="ARBA" id="ARBA00022777"/>
    </source>
</evidence>
<dbReference type="AlphaFoldDB" id="A0A7C4MLL8"/>
<dbReference type="Pfam" id="PF00069">
    <property type="entry name" value="Pkinase"/>
    <property type="match status" value="1"/>
</dbReference>
<reference evidence="7" key="1">
    <citation type="journal article" date="2020" name="mSystems">
        <title>Genome- and Community-Level Interaction Insights into Carbon Utilization and Element Cycling Functions of Hydrothermarchaeota in Hydrothermal Sediment.</title>
        <authorList>
            <person name="Zhou Z."/>
            <person name="Liu Y."/>
            <person name="Xu W."/>
            <person name="Pan J."/>
            <person name="Luo Z.H."/>
            <person name="Li M."/>
        </authorList>
    </citation>
    <scope>NUCLEOTIDE SEQUENCE [LARGE SCALE GENOMIC DNA]</scope>
    <source>
        <strain evidence="7">SpSt-477</strain>
    </source>
</reference>
<keyword evidence="2 5" id="KW-0547">Nucleotide-binding</keyword>
<dbReference type="Gene3D" id="3.30.200.20">
    <property type="entry name" value="Phosphorylase Kinase, domain 1"/>
    <property type="match status" value="1"/>
</dbReference>
<dbReference type="CDD" id="cd14014">
    <property type="entry name" value="STKc_PknB_like"/>
    <property type="match status" value="1"/>
</dbReference>
<dbReference type="PROSITE" id="PS00107">
    <property type="entry name" value="PROTEIN_KINASE_ATP"/>
    <property type="match status" value="1"/>
</dbReference>
<dbReference type="EMBL" id="DSUH01000129">
    <property type="protein sequence ID" value="HGU32330.1"/>
    <property type="molecule type" value="Genomic_DNA"/>
</dbReference>
<feature type="domain" description="Protein kinase" evidence="6">
    <location>
        <begin position="7"/>
        <end position="299"/>
    </location>
</feature>
<name>A0A7C4MLL8_9BACT</name>
<dbReference type="SUPFAM" id="SSF56112">
    <property type="entry name" value="Protein kinase-like (PK-like)"/>
    <property type="match status" value="1"/>
</dbReference>
<dbReference type="Gene3D" id="1.10.510.10">
    <property type="entry name" value="Transferase(Phosphotransferase) domain 1"/>
    <property type="match status" value="1"/>
</dbReference>
<dbReference type="PANTHER" id="PTHR43289:SF6">
    <property type="entry name" value="SERINE_THREONINE-PROTEIN KINASE NEKL-3"/>
    <property type="match status" value="1"/>
</dbReference>
<feature type="binding site" evidence="5">
    <location>
        <position position="36"/>
    </location>
    <ligand>
        <name>ATP</name>
        <dbReference type="ChEBI" id="CHEBI:30616"/>
    </ligand>
</feature>
<sequence length="451" mass="51873">MNAIGKYRILGMLGKGGSSRVYKVLLPEIDFIVALKWLWPNPFLADLMGMDRLLEMFLAEARIMAGFRHPNLLSVWDYGIEQERPYYTMEYLCDNVGLWIGEHVEVERPTRPLPVDMALRIARETLAGLARMHAAGWIHRDIKPFNLLLTDERTVKIADFGLSAARGEKTAHHPENLKIGSPYYAAPEQENNPAGVQFSADLYSVGVTLYRMLTGQLPRFPLPSIETLRPELDGTWNAFFRTSLAQHPRNRFQSAADMTEAIVELQEEWDRRKERFCRLEPEFRPDSGQKEPTETSPLRNHAQKVALSEARTVFRLDELFRPLKRRVAEWEVLDKDLVLDCRNRLIWERSGSAYPENVSQTLARIDRMNRRHVGGIDSWRLPTVDELITLVEPPSRFEHFCAPPVFDPLQKRLWSSDRKSATAFWFVSLDIGFVGWLDNTGYAYSRAVAGT</sequence>
<dbReference type="PANTHER" id="PTHR43289">
    <property type="entry name" value="MITOGEN-ACTIVATED PROTEIN KINASE KINASE KINASE 20-RELATED"/>
    <property type="match status" value="1"/>
</dbReference>
<evidence type="ECO:0000313" key="7">
    <source>
        <dbReference type="EMBL" id="HGU32330.1"/>
    </source>
</evidence>
<keyword evidence="4 5" id="KW-0067">ATP-binding</keyword>
<dbReference type="InterPro" id="IPR011009">
    <property type="entry name" value="Kinase-like_dom_sf"/>
</dbReference>
<protein>
    <submittedName>
        <fullName evidence="7">DUF1566 domain-containing protein</fullName>
    </submittedName>
</protein>
<keyword evidence="1" id="KW-0808">Transferase</keyword>